<gene>
    <name evidence="2" type="ORF">TRIVIDRAFT_69986</name>
</gene>
<dbReference type="Gene3D" id="3.40.50.1820">
    <property type="entry name" value="alpha/beta hydrolase"/>
    <property type="match status" value="1"/>
</dbReference>
<sequence length="285" mass="31515">MSTSSGSITTFDGVTLRYITAGNTSGPVLLLIPGWVQTAIQWRKQIAYFSTNYRVIAIDHRGQGDSDKPGRGYRITRLAADLHEVITQLDLEDVTLCGHSMGCSVIWGYWDTFEASRKRVSRLILIDQSPCMIADPAWESGVAKSLGAIFTHAKTLEMGASLRAAGGHEFASAFLRSLFSPLLSTEDFEWMVQQCSKMKLEDAAALLVNHAAQDWRDVLPTITVPTLVVGAEGSVMGGECSRWIASQIPGSRVEIFEEDEGGSHFMFWENDAKFNTIVEEFLQKR</sequence>
<evidence type="ECO:0000313" key="3">
    <source>
        <dbReference type="Proteomes" id="UP000007115"/>
    </source>
</evidence>
<comment type="caution">
    <text evidence="2">The sequence shown here is derived from an EMBL/GenBank/DDBJ whole genome shotgun (WGS) entry which is preliminary data.</text>
</comment>
<dbReference type="InParanoid" id="G9MX40"/>
<dbReference type="EMBL" id="ABDF02000076">
    <property type="protein sequence ID" value="EHK20973.1"/>
    <property type="molecule type" value="Genomic_DNA"/>
</dbReference>
<dbReference type="RefSeq" id="XP_013955166.1">
    <property type="nucleotide sequence ID" value="XM_014099691.1"/>
</dbReference>
<dbReference type="OMA" id="GHVIMAE"/>
<dbReference type="PANTHER" id="PTHR43798">
    <property type="entry name" value="MONOACYLGLYCEROL LIPASE"/>
    <property type="match status" value="1"/>
</dbReference>
<dbReference type="GeneID" id="25797298"/>
<dbReference type="SUPFAM" id="SSF53474">
    <property type="entry name" value="alpha/beta-Hydrolases"/>
    <property type="match status" value="1"/>
</dbReference>
<dbReference type="STRING" id="413071.G9MX40"/>
<proteinExistence type="predicted"/>
<evidence type="ECO:0000259" key="1">
    <source>
        <dbReference type="Pfam" id="PF00561"/>
    </source>
</evidence>
<dbReference type="GO" id="GO:0016020">
    <property type="term" value="C:membrane"/>
    <property type="evidence" value="ECO:0007669"/>
    <property type="project" value="TreeGrafter"/>
</dbReference>
<dbReference type="HOGENOM" id="CLU_020336_12_0_1"/>
<keyword evidence="3" id="KW-1185">Reference proteome</keyword>
<dbReference type="VEuPathDB" id="FungiDB:TRIVIDRAFT_69986"/>
<dbReference type="AlphaFoldDB" id="G9MX40"/>
<organism evidence="2 3">
    <name type="scientific">Hypocrea virens (strain Gv29-8 / FGSC 10586)</name>
    <name type="common">Gliocladium virens</name>
    <name type="synonym">Trichoderma virens</name>
    <dbReference type="NCBI Taxonomy" id="413071"/>
    <lineage>
        <taxon>Eukaryota</taxon>
        <taxon>Fungi</taxon>
        <taxon>Dikarya</taxon>
        <taxon>Ascomycota</taxon>
        <taxon>Pezizomycotina</taxon>
        <taxon>Sordariomycetes</taxon>
        <taxon>Hypocreomycetidae</taxon>
        <taxon>Hypocreales</taxon>
        <taxon>Hypocreaceae</taxon>
        <taxon>Trichoderma</taxon>
    </lineage>
</organism>
<dbReference type="eggNOG" id="KOG4178">
    <property type="taxonomic scope" value="Eukaryota"/>
</dbReference>
<dbReference type="Proteomes" id="UP000007115">
    <property type="component" value="Unassembled WGS sequence"/>
</dbReference>
<dbReference type="InterPro" id="IPR050266">
    <property type="entry name" value="AB_hydrolase_sf"/>
</dbReference>
<dbReference type="Pfam" id="PF00561">
    <property type="entry name" value="Abhydrolase_1"/>
    <property type="match status" value="1"/>
</dbReference>
<protein>
    <recommendedName>
        <fullName evidence="1">AB hydrolase-1 domain-containing protein</fullName>
    </recommendedName>
</protein>
<evidence type="ECO:0000313" key="2">
    <source>
        <dbReference type="EMBL" id="EHK20973.1"/>
    </source>
</evidence>
<dbReference type="OrthoDB" id="10249433at2759"/>
<dbReference type="InterPro" id="IPR029058">
    <property type="entry name" value="AB_hydrolase_fold"/>
</dbReference>
<accession>G9MX40</accession>
<reference evidence="2 3" key="1">
    <citation type="journal article" date="2011" name="Genome Biol.">
        <title>Comparative genome sequence analysis underscores mycoparasitism as the ancestral life style of Trichoderma.</title>
        <authorList>
            <person name="Kubicek C.P."/>
            <person name="Herrera-Estrella A."/>
            <person name="Seidl-Seiboth V."/>
            <person name="Martinez D.A."/>
            <person name="Druzhinina I.S."/>
            <person name="Thon M."/>
            <person name="Zeilinger S."/>
            <person name="Casas-Flores S."/>
            <person name="Horwitz B.A."/>
            <person name="Mukherjee P.K."/>
            <person name="Mukherjee M."/>
            <person name="Kredics L."/>
            <person name="Alcaraz L.D."/>
            <person name="Aerts A."/>
            <person name="Antal Z."/>
            <person name="Atanasova L."/>
            <person name="Cervantes-Badillo M.G."/>
            <person name="Challacombe J."/>
            <person name="Chertkov O."/>
            <person name="McCluskey K."/>
            <person name="Coulpier F."/>
            <person name="Deshpande N."/>
            <person name="von Doehren H."/>
            <person name="Ebbole D.J."/>
            <person name="Esquivel-Naranjo E.U."/>
            <person name="Fekete E."/>
            <person name="Flipphi M."/>
            <person name="Glaser F."/>
            <person name="Gomez-Rodriguez E.Y."/>
            <person name="Gruber S."/>
            <person name="Han C."/>
            <person name="Henrissat B."/>
            <person name="Hermosa R."/>
            <person name="Hernandez-Onate M."/>
            <person name="Karaffa L."/>
            <person name="Kosti I."/>
            <person name="Le Crom S."/>
            <person name="Lindquist E."/>
            <person name="Lucas S."/>
            <person name="Luebeck M."/>
            <person name="Luebeck P.S."/>
            <person name="Margeot A."/>
            <person name="Metz B."/>
            <person name="Misra M."/>
            <person name="Nevalainen H."/>
            <person name="Omann M."/>
            <person name="Packer N."/>
            <person name="Perrone G."/>
            <person name="Uresti-Rivera E.E."/>
            <person name="Salamov A."/>
            <person name="Schmoll M."/>
            <person name="Seiboth B."/>
            <person name="Shapiro H."/>
            <person name="Sukno S."/>
            <person name="Tamayo-Ramos J.A."/>
            <person name="Tisch D."/>
            <person name="Wiest A."/>
            <person name="Wilkinson H.H."/>
            <person name="Zhang M."/>
            <person name="Coutinho P.M."/>
            <person name="Kenerley C.M."/>
            <person name="Monte E."/>
            <person name="Baker S.E."/>
            <person name="Grigoriev I.V."/>
        </authorList>
    </citation>
    <scope>NUCLEOTIDE SEQUENCE [LARGE SCALE GENOMIC DNA]</scope>
    <source>
        <strain evidence="3">Gv29-8 / FGSC 10586</strain>
    </source>
</reference>
<feature type="domain" description="AB hydrolase-1" evidence="1">
    <location>
        <begin position="27"/>
        <end position="270"/>
    </location>
</feature>
<dbReference type="PANTHER" id="PTHR43798:SF33">
    <property type="entry name" value="HYDROLASE, PUTATIVE (AFU_ORTHOLOGUE AFUA_2G14860)-RELATED"/>
    <property type="match status" value="1"/>
</dbReference>
<name>G9MX40_HYPVG</name>
<dbReference type="InterPro" id="IPR000073">
    <property type="entry name" value="AB_hydrolase_1"/>
</dbReference>